<feature type="transmembrane region" description="Helical" evidence="1">
    <location>
        <begin position="12"/>
        <end position="39"/>
    </location>
</feature>
<protein>
    <submittedName>
        <fullName evidence="2">Uncharacterized protein</fullName>
    </submittedName>
</protein>
<keyword evidence="1" id="KW-1133">Transmembrane helix</keyword>
<organism evidence="2 3">
    <name type="scientific">Vibrio phage VH1_2019</name>
    <dbReference type="NCBI Taxonomy" id="2686307"/>
    <lineage>
        <taxon>Viruses</taxon>
        <taxon>Duplodnaviria</taxon>
        <taxon>Heunggongvirae</taxon>
        <taxon>Uroviricota</taxon>
        <taxon>Caudoviricetes</taxon>
        <taxon>Pantevenvirales</taxon>
        <taxon>Straboviridae</taxon>
        <taxon>Schizotequatrovirus</taxon>
        <taxon>Schizotequatrovirus KVP40</taxon>
    </lineage>
</organism>
<gene>
    <name evidence="2" type="ORF">VH12019_00297</name>
</gene>
<evidence type="ECO:0000313" key="2">
    <source>
        <dbReference type="EMBL" id="QHJ74216.1"/>
    </source>
</evidence>
<dbReference type="EMBL" id="MN794232">
    <property type="protein sequence ID" value="QHJ74216.1"/>
    <property type="molecule type" value="Genomic_DNA"/>
</dbReference>
<evidence type="ECO:0000256" key="1">
    <source>
        <dbReference type="SAM" id="Phobius"/>
    </source>
</evidence>
<keyword evidence="1" id="KW-0812">Transmembrane</keyword>
<evidence type="ECO:0000313" key="3">
    <source>
        <dbReference type="Proteomes" id="UP000464957"/>
    </source>
</evidence>
<reference evidence="2 3" key="1">
    <citation type="submission" date="2019-12" db="EMBL/GenBank/DDBJ databases">
        <authorList>
            <person name="Harris M."/>
            <person name="Ho T.C."/>
            <person name="Fruchtman H."/>
            <person name="Garin M."/>
            <person name="Kubatin V."/>
            <person name="Lu T."/>
            <person name="Xue L."/>
            <person name="Marr M.T."/>
        </authorList>
    </citation>
    <scope>NUCLEOTIDE SEQUENCE [LARGE SCALE GENOMIC DNA]</scope>
</reference>
<name>A0A6B9SUZ7_9CAUD</name>
<keyword evidence="1" id="KW-0472">Membrane</keyword>
<dbReference type="Proteomes" id="UP000464957">
    <property type="component" value="Segment"/>
</dbReference>
<accession>A0A6B9SUZ7</accession>
<feature type="transmembrane region" description="Helical" evidence="1">
    <location>
        <begin position="45"/>
        <end position="65"/>
    </location>
</feature>
<proteinExistence type="predicted"/>
<sequence>MNVGEFVEGLLTLMVYGIIAVCLILVLSVGGLIFGTWLIISGHTIAGWVVSVVSAIIFAFICALMRNL</sequence>